<organism evidence="2">
    <name type="scientific">Sesamum radiatum</name>
    <name type="common">Black benniseed</name>
    <dbReference type="NCBI Taxonomy" id="300843"/>
    <lineage>
        <taxon>Eukaryota</taxon>
        <taxon>Viridiplantae</taxon>
        <taxon>Streptophyta</taxon>
        <taxon>Embryophyta</taxon>
        <taxon>Tracheophyta</taxon>
        <taxon>Spermatophyta</taxon>
        <taxon>Magnoliopsida</taxon>
        <taxon>eudicotyledons</taxon>
        <taxon>Gunneridae</taxon>
        <taxon>Pentapetalae</taxon>
        <taxon>asterids</taxon>
        <taxon>lamiids</taxon>
        <taxon>Lamiales</taxon>
        <taxon>Pedaliaceae</taxon>
        <taxon>Sesamum</taxon>
    </lineage>
</organism>
<dbReference type="PANTHER" id="PTHR31350:SF30">
    <property type="entry name" value="TRANSGLUTAMINASE FAMILY PROTEIN"/>
    <property type="match status" value="1"/>
</dbReference>
<comment type="caution">
    <text evidence="2">The sequence shown here is derived from an EMBL/GenBank/DDBJ whole genome shotgun (WGS) entry which is preliminary data.</text>
</comment>
<sequence length="456" mass="51122">MLCVSLPGLSNQQMKMMMAGGIGASSTAMAMKPLTTCGRYDFDSRGGCWSDCGKGRRNYVVSAATRNSSSALTENSNKSRADFYKEVLEAARDKFTREISFQSKDKDISLAKALLYVAAEDEAFLAFNREMDARSIQNERKDMLSSEDAREWGGVETMPMAGKNINEWLAELDAIAKEVEAELIPREIGCDLVEVVDAVNKVLFESRGFERLPVLVDSKCSYLHSVLSSGRASAILLSVIYIEVCRRLNLTIVGSRVGEDFLIWPRTGNPEELFKVTSGHSLFGVVNGKCVDDPRSRASDITSNSLLGLDIATNRDIIGIALANLIRLHWKRASRTNYGLMLTSPLRSFNKYDEKFNKNSGSNAPLLRRQELRLAIMASERLLILQPHNWALRRDYGMMLYYNREYEAAVQELSICMAFAPEDEAEVLEPFVEKLHLMRLETSWKSFGQKGRLTVP</sequence>
<proteinExistence type="predicted"/>
<name>A0AAW2TU31_SESRA</name>
<feature type="domain" description="Protein SirB1 N-terminal" evidence="1">
    <location>
        <begin position="167"/>
        <end position="319"/>
    </location>
</feature>
<evidence type="ECO:0000313" key="2">
    <source>
        <dbReference type="EMBL" id="KAL0407970.1"/>
    </source>
</evidence>
<dbReference type="Pfam" id="PF13371">
    <property type="entry name" value="TPR_9"/>
    <property type="match status" value="1"/>
</dbReference>
<gene>
    <name evidence="2" type="ORF">Sradi_1731400</name>
</gene>
<reference evidence="2" key="2">
    <citation type="journal article" date="2024" name="Plant">
        <title>Genomic evolution and insights into agronomic trait innovations of Sesamum species.</title>
        <authorList>
            <person name="Miao H."/>
            <person name="Wang L."/>
            <person name="Qu L."/>
            <person name="Liu H."/>
            <person name="Sun Y."/>
            <person name="Le M."/>
            <person name="Wang Q."/>
            <person name="Wei S."/>
            <person name="Zheng Y."/>
            <person name="Lin W."/>
            <person name="Duan Y."/>
            <person name="Cao H."/>
            <person name="Xiong S."/>
            <person name="Wang X."/>
            <person name="Wei L."/>
            <person name="Li C."/>
            <person name="Ma Q."/>
            <person name="Ju M."/>
            <person name="Zhao R."/>
            <person name="Li G."/>
            <person name="Mu C."/>
            <person name="Tian Q."/>
            <person name="Mei H."/>
            <person name="Zhang T."/>
            <person name="Gao T."/>
            <person name="Zhang H."/>
        </authorList>
    </citation>
    <scope>NUCLEOTIDE SEQUENCE</scope>
    <source>
        <strain evidence="2">G02</strain>
    </source>
</reference>
<reference evidence="2" key="1">
    <citation type="submission" date="2020-06" db="EMBL/GenBank/DDBJ databases">
        <authorList>
            <person name="Li T."/>
            <person name="Hu X."/>
            <person name="Zhang T."/>
            <person name="Song X."/>
            <person name="Zhang H."/>
            <person name="Dai N."/>
            <person name="Sheng W."/>
            <person name="Hou X."/>
            <person name="Wei L."/>
        </authorList>
    </citation>
    <scope>NUCLEOTIDE SEQUENCE</scope>
    <source>
        <strain evidence="2">G02</strain>
        <tissue evidence="2">Leaf</tissue>
    </source>
</reference>
<dbReference type="EMBL" id="JACGWJ010000007">
    <property type="protein sequence ID" value="KAL0407970.1"/>
    <property type="molecule type" value="Genomic_DNA"/>
</dbReference>
<evidence type="ECO:0000259" key="1">
    <source>
        <dbReference type="Pfam" id="PF13369"/>
    </source>
</evidence>
<protein>
    <recommendedName>
        <fullName evidence="1">Protein SirB1 N-terminal domain-containing protein</fullName>
    </recommendedName>
</protein>
<dbReference type="AlphaFoldDB" id="A0AAW2TU31"/>
<dbReference type="Pfam" id="PF13369">
    <property type="entry name" value="Transglut_core2"/>
    <property type="match status" value="1"/>
</dbReference>
<dbReference type="PANTHER" id="PTHR31350">
    <property type="entry name" value="SI:DKEY-261L7.2"/>
    <property type="match status" value="1"/>
</dbReference>
<dbReference type="InterPro" id="IPR032698">
    <property type="entry name" value="SirB1_N"/>
</dbReference>
<accession>A0AAW2TU31</accession>